<dbReference type="AlphaFoldDB" id="A0AAV2A6M9"/>
<dbReference type="PANTHER" id="PTHR23231:SF17">
    <property type="entry name" value="BTB DOMAIN-CONTAINING PROTEIN"/>
    <property type="match status" value="1"/>
</dbReference>
<proteinExistence type="predicted"/>
<protein>
    <recommendedName>
        <fullName evidence="2">BTB domain-containing protein</fullName>
    </recommendedName>
</protein>
<evidence type="ECO:0000259" key="2">
    <source>
        <dbReference type="PROSITE" id="PS50097"/>
    </source>
</evidence>
<dbReference type="InterPro" id="IPR000210">
    <property type="entry name" value="BTB/POZ_dom"/>
</dbReference>
<dbReference type="CDD" id="cd18495">
    <property type="entry name" value="BACK_GCL"/>
    <property type="match status" value="1"/>
</dbReference>
<evidence type="ECO:0000256" key="1">
    <source>
        <dbReference type="ARBA" id="ARBA00022473"/>
    </source>
</evidence>
<evidence type="ECO:0000313" key="3">
    <source>
        <dbReference type="EMBL" id="CAL1279549.1"/>
    </source>
</evidence>
<dbReference type="InterPro" id="IPR043380">
    <property type="entry name" value="Gcl-like"/>
</dbReference>
<dbReference type="Proteomes" id="UP001497382">
    <property type="component" value="Unassembled WGS sequence"/>
</dbReference>
<reference evidence="3 4" key="1">
    <citation type="submission" date="2024-04" db="EMBL/GenBank/DDBJ databases">
        <authorList>
            <person name="Rising A."/>
            <person name="Reimegard J."/>
            <person name="Sonavane S."/>
            <person name="Akerstrom W."/>
            <person name="Nylinder S."/>
            <person name="Hedman E."/>
            <person name="Kallberg Y."/>
        </authorList>
    </citation>
    <scope>NUCLEOTIDE SEQUENCE [LARGE SCALE GENOMIC DNA]</scope>
</reference>
<dbReference type="PROSITE" id="PS50097">
    <property type="entry name" value="BTB"/>
    <property type="match status" value="1"/>
</dbReference>
<dbReference type="SUPFAM" id="SSF54695">
    <property type="entry name" value="POZ domain"/>
    <property type="match status" value="1"/>
</dbReference>
<keyword evidence="4" id="KW-1185">Reference proteome</keyword>
<feature type="domain" description="BTB" evidence="2">
    <location>
        <begin position="62"/>
        <end position="132"/>
    </location>
</feature>
<accession>A0AAV2A6M9</accession>
<organism evidence="3 4">
    <name type="scientific">Larinioides sclopetarius</name>
    <dbReference type="NCBI Taxonomy" id="280406"/>
    <lineage>
        <taxon>Eukaryota</taxon>
        <taxon>Metazoa</taxon>
        <taxon>Ecdysozoa</taxon>
        <taxon>Arthropoda</taxon>
        <taxon>Chelicerata</taxon>
        <taxon>Arachnida</taxon>
        <taxon>Araneae</taxon>
        <taxon>Araneomorphae</taxon>
        <taxon>Entelegynae</taxon>
        <taxon>Araneoidea</taxon>
        <taxon>Araneidae</taxon>
        <taxon>Larinioides</taxon>
    </lineage>
</organism>
<dbReference type="GO" id="GO:0007281">
    <property type="term" value="P:germ cell development"/>
    <property type="evidence" value="ECO:0007669"/>
    <property type="project" value="InterPro"/>
</dbReference>
<gene>
    <name evidence="3" type="ORF">LARSCL_LOCUS10438</name>
</gene>
<comment type="caution">
    <text evidence="3">The sequence shown here is derived from an EMBL/GenBank/DDBJ whole genome shotgun (WGS) entry which is preliminary data.</text>
</comment>
<dbReference type="Pfam" id="PF00651">
    <property type="entry name" value="BTB"/>
    <property type="match status" value="1"/>
</dbReference>
<keyword evidence="1" id="KW-0217">Developmental protein</keyword>
<dbReference type="EMBL" id="CAXIEN010000123">
    <property type="protein sequence ID" value="CAL1279549.1"/>
    <property type="molecule type" value="Genomic_DNA"/>
</dbReference>
<sequence>MGNTVVHSFMRSSLPVKRKSHTFEHESLDSEEEDYTLSPKRRKVMSTTRYVYQALFEEGQGSDVRIAALNRTWNLHRLYLSQSPYFNSMFNGEWMERNQDEINIIITDENITTDALHKVFGSLYQDEIQIMPLEAVSVLACATLLQLDDLIQQSVEVMKESINIETVLLYYEASELYGLREVKNATLDWLNRNMLFCMNASPEHLRQISCDLMSELISSPKLIVVQTEFSLYLLLKNWVFLKENFSFRNYETVSVAADQYFQSNKSSTPFLLTDTGSPYLKAFRALRLQHLVVHHVDMELIESDNIIPVDWFMPIFKIQWYHMLRVDQGVDKGPKQVSEEDFNRDCVRCGRVLQTDTQHSWRWTGFNFGFDIVISYKNGSFKLRRFQTVESDSPAFQSQSQIIALRAKKRHLMYRISVCSLDKNGRVLSKGETDIKTVTLNENEQITVLNFPAALSFPVLLSANFLLTTPLRSTDEIMPSIRPASELYA</sequence>
<dbReference type="SMART" id="SM00225">
    <property type="entry name" value="BTB"/>
    <property type="match status" value="1"/>
</dbReference>
<dbReference type="Gene3D" id="3.30.710.10">
    <property type="entry name" value="Potassium Channel Kv1.1, Chain A"/>
    <property type="match status" value="1"/>
</dbReference>
<dbReference type="PANTHER" id="PTHR23231">
    <property type="entry name" value="GERM CELL-LESS PROTEIN"/>
    <property type="match status" value="1"/>
</dbReference>
<name>A0AAV2A6M9_9ARAC</name>
<evidence type="ECO:0000313" key="4">
    <source>
        <dbReference type="Proteomes" id="UP001497382"/>
    </source>
</evidence>
<dbReference type="InterPro" id="IPR011333">
    <property type="entry name" value="SKP1/BTB/POZ_sf"/>
</dbReference>